<feature type="transmembrane region" description="Helical" evidence="6">
    <location>
        <begin position="61"/>
        <end position="79"/>
    </location>
</feature>
<dbReference type="GO" id="GO:0016787">
    <property type="term" value="F:hydrolase activity"/>
    <property type="evidence" value="ECO:0007669"/>
    <property type="project" value="TreeGrafter"/>
</dbReference>
<feature type="transmembrane region" description="Helical" evidence="6">
    <location>
        <begin position="115"/>
        <end position="134"/>
    </location>
</feature>
<feature type="transmembrane region" description="Helical" evidence="6">
    <location>
        <begin position="140"/>
        <end position="169"/>
    </location>
</feature>
<name>A0A9D1KN24_9ACTN</name>
<proteinExistence type="inferred from homology"/>
<reference evidence="7" key="2">
    <citation type="journal article" date="2021" name="PeerJ">
        <title>Extensive microbial diversity within the chicken gut microbiome revealed by metagenomics and culture.</title>
        <authorList>
            <person name="Gilroy R."/>
            <person name="Ravi A."/>
            <person name="Getino M."/>
            <person name="Pursley I."/>
            <person name="Horton D.L."/>
            <person name="Alikhan N.F."/>
            <person name="Baker D."/>
            <person name="Gharbi K."/>
            <person name="Hall N."/>
            <person name="Watson M."/>
            <person name="Adriaenssens E.M."/>
            <person name="Foster-Nyarko E."/>
            <person name="Jarju S."/>
            <person name="Secka A."/>
            <person name="Antonio M."/>
            <person name="Oren A."/>
            <person name="Chaudhuri R.R."/>
            <person name="La Ragione R."/>
            <person name="Hildebrand F."/>
            <person name="Pallen M.J."/>
        </authorList>
    </citation>
    <scope>NUCLEOTIDE SEQUENCE</scope>
    <source>
        <strain evidence="7">ChiGjej1B1-24693</strain>
    </source>
</reference>
<dbReference type="Pfam" id="PF07947">
    <property type="entry name" value="YhhN"/>
    <property type="match status" value="1"/>
</dbReference>
<feature type="transmembrane region" description="Helical" evidence="6">
    <location>
        <begin position="85"/>
        <end position="103"/>
    </location>
</feature>
<evidence type="ECO:0000256" key="4">
    <source>
        <dbReference type="ARBA" id="ARBA00022989"/>
    </source>
</evidence>
<accession>A0A9D1KN24</accession>
<dbReference type="Proteomes" id="UP000886842">
    <property type="component" value="Unassembled WGS sequence"/>
</dbReference>
<comment type="caution">
    <text evidence="7">The sequence shown here is derived from an EMBL/GenBank/DDBJ whole genome shotgun (WGS) entry which is preliminary data.</text>
</comment>
<comment type="similarity">
    <text evidence="2">Belongs to the TMEM86 family.</text>
</comment>
<gene>
    <name evidence="7" type="ORF">IAA98_04720</name>
</gene>
<keyword evidence="3 6" id="KW-0812">Transmembrane</keyword>
<dbReference type="PANTHER" id="PTHR31885">
    <property type="entry name" value="GH04784P"/>
    <property type="match status" value="1"/>
</dbReference>
<comment type="subcellular location">
    <subcellularLocation>
        <location evidence="1">Membrane</location>
        <topology evidence="1">Multi-pass membrane protein</topology>
    </subcellularLocation>
</comment>
<organism evidence="7 8">
    <name type="scientific">Candidatus Avipropionibacterium avicola</name>
    <dbReference type="NCBI Taxonomy" id="2840701"/>
    <lineage>
        <taxon>Bacteria</taxon>
        <taxon>Bacillati</taxon>
        <taxon>Actinomycetota</taxon>
        <taxon>Actinomycetes</taxon>
        <taxon>Propionibacteriales</taxon>
        <taxon>Propionibacteriaceae</taxon>
        <taxon>Propionibacteriaceae incertae sedis</taxon>
        <taxon>Candidatus Avipropionibacterium</taxon>
    </lineage>
</organism>
<evidence type="ECO:0000313" key="8">
    <source>
        <dbReference type="Proteomes" id="UP000886842"/>
    </source>
</evidence>
<reference evidence="7" key="1">
    <citation type="submission" date="2020-10" db="EMBL/GenBank/DDBJ databases">
        <authorList>
            <person name="Gilroy R."/>
        </authorList>
    </citation>
    <scope>NUCLEOTIDE SEQUENCE</scope>
    <source>
        <strain evidence="7">ChiGjej1B1-24693</strain>
    </source>
</reference>
<evidence type="ECO:0000256" key="3">
    <source>
        <dbReference type="ARBA" id="ARBA00022692"/>
    </source>
</evidence>
<feature type="transmembrane region" description="Helical" evidence="6">
    <location>
        <begin position="190"/>
        <end position="208"/>
    </location>
</feature>
<dbReference type="EMBL" id="DVLP01000144">
    <property type="protein sequence ID" value="HIT74868.1"/>
    <property type="molecule type" value="Genomic_DNA"/>
</dbReference>
<evidence type="ECO:0000313" key="7">
    <source>
        <dbReference type="EMBL" id="HIT74868.1"/>
    </source>
</evidence>
<dbReference type="PANTHER" id="PTHR31885:SF6">
    <property type="entry name" value="GH04784P"/>
    <property type="match status" value="1"/>
</dbReference>
<dbReference type="InterPro" id="IPR012506">
    <property type="entry name" value="TMEM86B-like"/>
</dbReference>
<evidence type="ECO:0000256" key="6">
    <source>
        <dbReference type="SAM" id="Phobius"/>
    </source>
</evidence>
<sequence length="222" mass="23741">MSWRRVVQWVAAVAFVCTTLAHLWTQYRVDPVGIMATIALPLPALMVWFAVSTRRWHRESVATLAGLAFSWLGDGLGAVDLRVKIAMFLVAQICYAVAFWPTFRRTWGPAGWWRVGLVAVPVAVMVAVVAPRAGSLAVPVVAYGLVIAVMALCATSLGPLATAGGLLFLVSDAMLGGQEFAGWYWKFQGLAIMATYLVAQGCLARAVAVRSSSSSDDLPPSG</sequence>
<dbReference type="AlphaFoldDB" id="A0A9D1KN24"/>
<keyword evidence="5 6" id="KW-0472">Membrane</keyword>
<evidence type="ECO:0000256" key="2">
    <source>
        <dbReference type="ARBA" id="ARBA00007375"/>
    </source>
</evidence>
<evidence type="ECO:0000256" key="5">
    <source>
        <dbReference type="ARBA" id="ARBA00023136"/>
    </source>
</evidence>
<dbReference type="GO" id="GO:0016020">
    <property type="term" value="C:membrane"/>
    <property type="evidence" value="ECO:0007669"/>
    <property type="project" value="UniProtKB-SubCell"/>
</dbReference>
<evidence type="ECO:0000256" key="1">
    <source>
        <dbReference type="ARBA" id="ARBA00004141"/>
    </source>
</evidence>
<protein>
    <submittedName>
        <fullName evidence="7">Lysoplasmalogenase</fullName>
    </submittedName>
</protein>
<feature type="transmembrane region" description="Helical" evidence="6">
    <location>
        <begin position="31"/>
        <end position="49"/>
    </location>
</feature>
<keyword evidence="4 6" id="KW-1133">Transmembrane helix</keyword>